<comment type="caution">
    <text evidence="4">The sequence shown here is derived from an EMBL/GenBank/DDBJ whole genome shotgun (WGS) entry which is preliminary data.</text>
</comment>
<keyword evidence="2" id="KW-0813">Transport</keyword>
<comment type="similarity">
    <text evidence="1">Belongs to the bacterial solute-binding protein 1 family.</text>
</comment>
<gene>
    <name evidence="4" type="ORF">C7476_10683</name>
</gene>
<dbReference type="InterPro" id="IPR050490">
    <property type="entry name" value="Bact_solute-bd_prot1"/>
</dbReference>
<evidence type="ECO:0000313" key="4">
    <source>
        <dbReference type="EMBL" id="RCW83051.1"/>
    </source>
</evidence>
<dbReference type="Proteomes" id="UP000253324">
    <property type="component" value="Unassembled WGS sequence"/>
</dbReference>
<accession>A0A368YS49</accession>
<reference evidence="4 5" key="1">
    <citation type="submission" date="2018-07" db="EMBL/GenBank/DDBJ databases">
        <title>Genomic Encyclopedia of Type Strains, Phase III (KMG-III): the genomes of soil and plant-associated and newly described type strains.</title>
        <authorList>
            <person name="Whitman W."/>
        </authorList>
    </citation>
    <scope>NUCLEOTIDE SEQUENCE [LARGE SCALE GENOMIC DNA]</scope>
    <source>
        <strain evidence="4 5">31-25a</strain>
    </source>
</reference>
<dbReference type="PANTHER" id="PTHR43649:SF34">
    <property type="entry name" value="ABC TRANSPORTER PERIPLASMIC-BINDING PROTEIN YCJN-RELATED"/>
    <property type="match status" value="1"/>
</dbReference>
<dbReference type="CDD" id="cd13585">
    <property type="entry name" value="PBP2_TMBP_like"/>
    <property type="match status" value="1"/>
</dbReference>
<dbReference type="AlphaFoldDB" id="A0A368YS49"/>
<keyword evidence="5" id="KW-1185">Reference proteome</keyword>
<protein>
    <submittedName>
        <fullName evidence="4">ABC-type glycerol-3-phosphate transport system substrate-binding protein</fullName>
    </submittedName>
</protein>
<sequence>MEDIRPGKLREFLRGGYQHFAGIFDARRIRDIQQLNIGTGQRGNRPSIRAEHWRRNVEDPCRLRARHDLVAALADLVEPFAEIWGLGDIVRMLLILGDHQGALFIGAECQQHMTGTGVEQADMGTNPDRNAPIIRRLLLGDDNGGTAVENTELIGLFRHYRKFAHQGRRIGSKAADRRMQLGKSEQFQRQGIAIALKPRHVSAAYEAIEHAVEFIGAAAEEFGDFRLREAAIDTGKKLKNVQTLIKRRRAITIAVVFLNHGQISPRSLLIYEDDIVKKAVSMLDGQAHKCLYMNETLICGCYEIARAGERPLDLREGTMKNLLASVSAGVIAIFSAQAALGADLPGKFDGVTIDAKLIGGQQYEPLYERIGEWEKLTGAKVNILSKKNHFELDKEIKSDIASGSLNWCVGSNHSSFAPQYPDIYTDLNKLLPAEEIAAFVPTNIKSSTLDGKLVMLPRAQFDVSALYYQKSIYADEANKKAFKEKYGYDLTPPDTWQQVSDQAIFFTKAPDFYGTQFAGKEEAINGRFYEMLIADGGEYIDKDGKPAFNSEAGVKALDWFVNLYKAKAVPAGTTNYLWDDLGQGFASGSIAINLDWPGWASFFNDPKSSKVAGNVGVKVAPAGSSGKRTGWSGHHGFSVTEVCAHKDAAASLVWWLTNEDSQKLEAKAGPLPTRTAVWEWDIEQAKGDPYKTEVLNAFQEEAKSAFPVPPLAEWIEISNAVYPELQSAILGDKTSKEALDTAAKKATEILQDAGKL</sequence>
<evidence type="ECO:0000256" key="3">
    <source>
        <dbReference type="ARBA" id="ARBA00022729"/>
    </source>
</evidence>
<name>A0A368YS49_9HYPH</name>
<evidence type="ECO:0000256" key="1">
    <source>
        <dbReference type="ARBA" id="ARBA00008520"/>
    </source>
</evidence>
<proteinExistence type="inferred from homology"/>
<dbReference type="Gene3D" id="3.40.190.10">
    <property type="entry name" value="Periplasmic binding protein-like II"/>
    <property type="match status" value="2"/>
</dbReference>
<dbReference type="SUPFAM" id="SSF53850">
    <property type="entry name" value="Periplasmic binding protein-like II"/>
    <property type="match status" value="1"/>
</dbReference>
<keyword evidence="3" id="KW-0732">Signal</keyword>
<evidence type="ECO:0000313" key="5">
    <source>
        <dbReference type="Proteomes" id="UP000253324"/>
    </source>
</evidence>
<organism evidence="4 5">
    <name type="scientific">Phyllobacterium bourgognense</name>
    <dbReference type="NCBI Taxonomy" id="314236"/>
    <lineage>
        <taxon>Bacteria</taxon>
        <taxon>Pseudomonadati</taxon>
        <taxon>Pseudomonadota</taxon>
        <taxon>Alphaproteobacteria</taxon>
        <taxon>Hyphomicrobiales</taxon>
        <taxon>Phyllobacteriaceae</taxon>
        <taxon>Phyllobacterium</taxon>
    </lineage>
</organism>
<evidence type="ECO:0000256" key="2">
    <source>
        <dbReference type="ARBA" id="ARBA00022448"/>
    </source>
</evidence>
<dbReference type="EMBL" id="QPJM01000006">
    <property type="protein sequence ID" value="RCW83051.1"/>
    <property type="molecule type" value="Genomic_DNA"/>
</dbReference>
<dbReference type="PANTHER" id="PTHR43649">
    <property type="entry name" value="ARABINOSE-BINDING PROTEIN-RELATED"/>
    <property type="match status" value="1"/>
</dbReference>